<dbReference type="InterPro" id="IPR011705">
    <property type="entry name" value="BACK"/>
</dbReference>
<evidence type="ECO:0000259" key="2">
    <source>
        <dbReference type="Pfam" id="PF07707"/>
    </source>
</evidence>
<feature type="region of interest" description="Disordered" evidence="1">
    <location>
        <begin position="24"/>
        <end position="46"/>
    </location>
</feature>
<evidence type="ECO:0000313" key="3">
    <source>
        <dbReference type="EMBL" id="CAD7227924.1"/>
    </source>
</evidence>
<evidence type="ECO:0000256" key="1">
    <source>
        <dbReference type="SAM" id="MobiDB-lite"/>
    </source>
</evidence>
<proteinExistence type="predicted"/>
<sequence length="443" mass="50426">MVLVCSTPWRSRKRVNVLGEKVNGEGEGEKVNGEGEGEKRKQNMARGLGKWRRERFSFLSPILRCFSRRHPPRIGGSTVENVIAPSIPLDGETEAGVKKENQVLGQEDARMSEPEVIVLVGGPEPTPIPANRSAIEKNPLLRAILLNDCSPVLPEVDPRAFKTILSWLEGSLDTRCSKWKKESLPDVLSTLRFAHAIGEFPLCRDILLFLSCQPRDSLILRALFQLKEKEEEPSPSPPLPEGDNDPPPTYHEAVFGKESQSKFQHSLCESFEQHLRKWDIQSLKDPEILHSFSRDLLQEILTRDYLKVDHEEDLLEVLELWLQDTTTRIPEVLGPLRFTPRYLLMSRSLFDSRGAQFLTLEEAECIRREMELGPENSEIPRELHPHLVIMGMKRNVVTPFSPTRTSPRKTPRPKSKNSARKVIRRACQRGIELFFVSLAPVFA</sequence>
<reference evidence="3" key="1">
    <citation type="submission" date="2020-11" db="EMBL/GenBank/DDBJ databases">
        <authorList>
            <person name="Tran Van P."/>
        </authorList>
    </citation>
    <scope>NUCLEOTIDE SEQUENCE</scope>
</reference>
<feature type="region of interest" description="Disordered" evidence="1">
    <location>
        <begin position="398"/>
        <end position="420"/>
    </location>
</feature>
<feature type="region of interest" description="Disordered" evidence="1">
    <location>
        <begin position="230"/>
        <end position="253"/>
    </location>
</feature>
<feature type="compositionally biased region" description="Pro residues" evidence="1">
    <location>
        <begin position="234"/>
        <end position="249"/>
    </location>
</feature>
<feature type="compositionally biased region" description="Basic residues" evidence="1">
    <location>
        <begin position="406"/>
        <end position="420"/>
    </location>
</feature>
<protein>
    <recommendedName>
        <fullName evidence="2">BACK domain-containing protein</fullName>
    </recommendedName>
</protein>
<feature type="domain" description="BACK" evidence="2">
    <location>
        <begin position="286"/>
        <end position="338"/>
    </location>
</feature>
<name>A0A7R8ZL30_9CRUS</name>
<accession>A0A7R8ZL30</accession>
<organism evidence="3">
    <name type="scientific">Cyprideis torosa</name>
    <dbReference type="NCBI Taxonomy" id="163714"/>
    <lineage>
        <taxon>Eukaryota</taxon>
        <taxon>Metazoa</taxon>
        <taxon>Ecdysozoa</taxon>
        <taxon>Arthropoda</taxon>
        <taxon>Crustacea</taxon>
        <taxon>Oligostraca</taxon>
        <taxon>Ostracoda</taxon>
        <taxon>Podocopa</taxon>
        <taxon>Podocopida</taxon>
        <taxon>Cytherocopina</taxon>
        <taxon>Cytheroidea</taxon>
        <taxon>Cytherideidae</taxon>
        <taxon>Cyprideis</taxon>
    </lineage>
</organism>
<feature type="compositionally biased region" description="Basic and acidic residues" evidence="1">
    <location>
        <begin position="24"/>
        <end position="41"/>
    </location>
</feature>
<dbReference type="Pfam" id="PF07707">
    <property type="entry name" value="BACK"/>
    <property type="match status" value="1"/>
</dbReference>
<gene>
    <name evidence="3" type="ORF">CTOB1V02_LOCUS5818</name>
</gene>
<dbReference type="EMBL" id="OB661311">
    <property type="protein sequence ID" value="CAD7227924.1"/>
    <property type="molecule type" value="Genomic_DNA"/>
</dbReference>
<dbReference type="AlphaFoldDB" id="A0A7R8ZL30"/>